<evidence type="ECO:0000313" key="3">
    <source>
        <dbReference type="EMBL" id="RMM02439.1"/>
    </source>
</evidence>
<accession>A0A0P9PQK7</accession>
<name>A0A0P9PQK7_PSEA0</name>
<comment type="caution">
    <text evidence="2">The sequence shown here is derived from an EMBL/GenBank/DDBJ whole genome shotgun (WGS) entry which is preliminary data.</text>
</comment>
<dbReference type="RefSeq" id="WP_057422492.1">
    <property type="nucleotide sequence ID" value="NZ_BMZY01000033.1"/>
</dbReference>
<dbReference type="EMBL" id="LJQI01000406">
    <property type="protein sequence ID" value="KPX20648.1"/>
    <property type="molecule type" value="Genomic_DNA"/>
</dbReference>
<dbReference type="EMBL" id="RBOA01000116">
    <property type="protein sequence ID" value="RMM02439.1"/>
    <property type="molecule type" value="Genomic_DNA"/>
</dbReference>
<reference evidence="2 5" key="1">
    <citation type="submission" date="2015-09" db="EMBL/GenBank/DDBJ databases">
        <title>Genome announcement of multiple Pseudomonas syringae strains.</title>
        <authorList>
            <person name="Thakur S."/>
            <person name="Wang P.W."/>
            <person name="Gong Y."/>
            <person name="Weir B.S."/>
            <person name="Guttman D.S."/>
        </authorList>
    </citation>
    <scope>NUCLEOTIDE SEQUENCE [LARGE SCALE GENOMIC DNA]</scope>
    <source>
        <strain evidence="2 5">ICMP4455</strain>
    </source>
</reference>
<evidence type="ECO:0000313" key="2">
    <source>
        <dbReference type="EMBL" id="KPX20648.1"/>
    </source>
</evidence>
<gene>
    <name evidence="2" type="ORF">ALO70_04465</name>
    <name evidence="4" type="ORF">ALQ39_00356</name>
    <name evidence="3" type="ORF">ALQ86_03700</name>
</gene>
<evidence type="ECO:0000313" key="4">
    <source>
        <dbReference type="EMBL" id="RMO66785.1"/>
    </source>
</evidence>
<proteinExistence type="predicted"/>
<sequence>MKNGAEAFSGNEGWTPSETGSQQQAFVKPPAPPQREIPRPLTTAEFQELMRQSEEAGDWMLNQLTAKALRKI</sequence>
<evidence type="ECO:0000313" key="7">
    <source>
        <dbReference type="Proteomes" id="UP000275613"/>
    </source>
</evidence>
<reference evidence="6 7" key="2">
    <citation type="submission" date="2018-08" db="EMBL/GenBank/DDBJ databases">
        <title>Recombination of ecologically and evolutionarily significant loci maintains genetic cohesion in the Pseudomonas syringae species complex.</title>
        <authorList>
            <person name="Dillon M."/>
            <person name="Thakur S."/>
            <person name="Almeida R.N.D."/>
            <person name="Weir B.S."/>
            <person name="Guttman D.S."/>
        </authorList>
    </citation>
    <scope>NUCLEOTIDE SEQUENCE [LARGE SCALE GENOMIC DNA]</scope>
    <source>
        <strain evidence="4 7">ICMP 4316</strain>
        <strain evidence="3 6">ICMP 8636</strain>
    </source>
</reference>
<feature type="region of interest" description="Disordered" evidence="1">
    <location>
        <begin position="1"/>
        <end position="40"/>
    </location>
</feature>
<feature type="compositionally biased region" description="Polar residues" evidence="1">
    <location>
        <begin position="12"/>
        <end position="25"/>
    </location>
</feature>
<evidence type="ECO:0000313" key="6">
    <source>
        <dbReference type="Proteomes" id="UP000272627"/>
    </source>
</evidence>
<protein>
    <submittedName>
        <fullName evidence="2">Uncharacterized protein</fullName>
    </submittedName>
</protein>
<organism evidence="2 5">
    <name type="scientific">Pseudomonas amygdali pv. eriobotryae</name>
    <dbReference type="NCBI Taxonomy" id="129137"/>
    <lineage>
        <taxon>Bacteria</taxon>
        <taxon>Pseudomonadati</taxon>
        <taxon>Pseudomonadota</taxon>
        <taxon>Gammaproteobacteria</taxon>
        <taxon>Pseudomonadales</taxon>
        <taxon>Pseudomonadaceae</taxon>
        <taxon>Pseudomonas</taxon>
        <taxon>Pseudomonas amygdali</taxon>
    </lineage>
</organism>
<dbReference type="EMBL" id="RBPV01000009">
    <property type="protein sequence ID" value="RMO66785.1"/>
    <property type="molecule type" value="Genomic_DNA"/>
</dbReference>
<dbReference type="PATRIC" id="fig|129137.4.peg.6436"/>
<evidence type="ECO:0000256" key="1">
    <source>
        <dbReference type="SAM" id="MobiDB-lite"/>
    </source>
</evidence>
<dbReference type="Proteomes" id="UP000275613">
    <property type="component" value="Unassembled WGS sequence"/>
</dbReference>
<dbReference type="Proteomes" id="UP000272627">
    <property type="component" value="Unassembled WGS sequence"/>
</dbReference>
<dbReference type="AlphaFoldDB" id="A0A0P9PQK7"/>
<dbReference type="Proteomes" id="UP000050490">
    <property type="component" value="Unassembled WGS sequence"/>
</dbReference>
<evidence type="ECO:0000313" key="5">
    <source>
        <dbReference type="Proteomes" id="UP000050490"/>
    </source>
</evidence>